<dbReference type="CDD" id="cd12912">
    <property type="entry name" value="PDC2_MCP_like"/>
    <property type="match status" value="1"/>
</dbReference>
<evidence type="ECO:0000313" key="11">
    <source>
        <dbReference type="EMBL" id="OAI91964.1"/>
    </source>
</evidence>
<dbReference type="Pfam" id="PF02743">
    <property type="entry name" value="dCache_1"/>
    <property type="match status" value="1"/>
</dbReference>
<comment type="catalytic activity">
    <reaction evidence="9">
        <text>2 GTP = 3',3'-c-di-GMP + 2 diphosphate</text>
        <dbReference type="Rhea" id="RHEA:24898"/>
        <dbReference type="ChEBI" id="CHEBI:33019"/>
        <dbReference type="ChEBI" id="CHEBI:37565"/>
        <dbReference type="ChEBI" id="CHEBI:58805"/>
        <dbReference type="EC" id="2.7.7.65"/>
    </reaction>
</comment>
<dbReference type="GO" id="GO:0005886">
    <property type="term" value="C:plasma membrane"/>
    <property type="evidence" value="ECO:0007669"/>
    <property type="project" value="UniProtKB-SubCell"/>
</dbReference>
<dbReference type="InterPro" id="IPR033479">
    <property type="entry name" value="dCache_1"/>
</dbReference>
<dbReference type="AlphaFoldDB" id="A0A177SPZ0"/>
<evidence type="ECO:0000256" key="2">
    <source>
        <dbReference type="ARBA" id="ARBA00004533"/>
    </source>
</evidence>
<evidence type="ECO:0000259" key="10">
    <source>
        <dbReference type="PROSITE" id="PS50887"/>
    </source>
</evidence>
<dbReference type="FunFam" id="3.30.70.270:FF:000001">
    <property type="entry name" value="Diguanylate cyclase domain protein"/>
    <property type="match status" value="1"/>
</dbReference>
<dbReference type="InterPro" id="IPR050469">
    <property type="entry name" value="Diguanylate_Cyclase"/>
</dbReference>
<proteinExistence type="predicted"/>
<dbReference type="PANTHER" id="PTHR45138">
    <property type="entry name" value="REGULATORY COMPONENTS OF SENSORY TRANSDUCTION SYSTEM"/>
    <property type="match status" value="1"/>
</dbReference>
<dbReference type="GO" id="GO:0052621">
    <property type="term" value="F:diguanylate cyclase activity"/>
    <property type="evidence" value="ECO:0007669"/>
    <property type="project" value="UniProtKB-EC"/>
</dbReference>
<name>A0A177SPZ0_PSEPU</name>
<evidence type="ECO:0000256" key="6">
    <source>
        <dbReference type="ARBA" id="ARBA00022692"/>
    </source>
</evidence>
<comment type="caution">
    <text evidence="11">The sequence shown here is derived from an EMBL/GenBank/DDBJ whole genome shotgun (WGS) entry which is preliminary data.</text>
</comment>
<dbReference type="CDD" id="cd01949">
    <property type="entry name" value="GGDEF"/>
    <property type="match status" value="1"/>
</dbReference>
<dbReference type="InterPro" id="IPR000160">
    <property type="entry name" value="GGDEF_dom"/>
</dbReference>
<evidence type="ECO:0000256" key="7">
    <source>
        <dbReference type="ARBA" id="ARBA00022989"/>
    </source>
</evidence>
<dbReference type="NCBIfam" id="TIGR00254">
    <property type="entry name" value="GGDEF"/>
    <property type="match status" value="1"/>
</dbReference>
<dbReference type="SUPFAM" id="SSF103190">
    <property type="entry name" value="Sensory domain-like"/>
    <property type="match status" value="2"/>
</dbReference>
<evidence type="ECO:0000256" key="9">
    <source>
        <dbReference type="ARBA" id="ARBA00034247"/>
    </source>
</evidence>
<comment type="subcellular location">
    <subcellularLocation>
        <location evidence="2">Cell inner membrane</location>
    </subcellularLocation>
    <subcellularLocation>
        <location evidence="3">Cell membrane</location>
        <topology evidence="3">Multi-pass membrane protein</topology>
    </subcellularLocation>
</comment>
<dbReference type="EMBL" id="LUCV01000021">
    <property type="protein sequence ID" value="OAI91964.1"/>
    <property type="molecule type" value="Genomic_DNA"/>
</dbReference>
<dbReference type="EC" id="2.7.7.65" evidence="4"/>
<dbReference type="GO" id="GO:1902201">
    <property type="term" value="P:negative regulation of bacterial-type flagellum-dependent cell motility"/>
    <property type="evidence" value="ECO:0007669"/>
    <property type="project" value="TreeGrafter"/>
</dbReference>
<dbReference type="GO" id="GO:0043709">
    <property type="term" value="P:cell adhesion involved in single-species biofilm formation"/>
    <property type="evidence" value="ECO:0007669"/>
    <property type="project" value="TreeGrafter"/>
</dbReference>
<dbReference type="Gene3D" id="6.10.340.10">
    <property type="match status" value="1"/>
</dbReference>
<evidence type="ECO:0000256" key="1">
    <source>
        <dbReference type="ARBA" id="ARBA00001946"/>
    </source>
</evidence>
<keyword evidence="7" id="KW-1133">Transmembrane helix</keyword>
<dbReference type="CDD" id="cd18773">
    <property type="entry name" value="PDC1_HK_sensor"/>
    <property type="match status" value="1"/>
</dbReference>
<keyword evidence="5" id="KW-1003">Cell membrane</keyword>
<protein>
    <recommendedName>
        <fullName evidence="4">diguanylate cyclase</fullName>
        <ecNumber evidence="4">2.7.7.65</ecNumber>
    </recommendedName>
</protein>
<feature type="domain" description="GGDEF" evidence="10">
    <location>
        <begin position="392"/>
        <end position="522"/>
    </location>
</feature>
<dbReference type="SMART" id="SM00267">
    <property type="entry name" value="GGDEF"/>
    <property type="match status" value="1"/>
</dbReference>
<keyword evidence="8" id="KW-0472">Membrane</keyword>
<accession>A0A177SPZ0</accession>
<evidence type="ECO:0000256" key="5">
    <source>
        <dbReference type="ARBA" id="ARBA00022475"/>
    </source>
</evidence>
<dbReference type="Pfam" id="PF00990">
    <property type="entry name" value="GGDEF"/>
    <property type="match status" value="1"/>
</dbReference>
<dbReference type="Proteomes" id="UP000077752">
    <property type="component" value="Unassembled WGS sequence"/>
</dbReference>
<dbReference type="PANTHER" id="PTHR45138:SF9">
    <property type="entry name" value="DIGUANYLATE CYCLASE DGCM-RELATED"/>
    <property type="match status" value="1"/>
</dbReference>
<gene>
    <name evidence="11" type="ORF">AYO28_19585</name>
</gene>
<comment type="cofactor">
    <cofactor evidence="1">
        <name>Mg(2+)</name>
        <dbReference type="ChEBI" id="CHEBI:18420"/>
    </cofactor>
</comment>
<dbReference type="Gene3D" id="3.30.70.270">
    <property type="match status" value="1"/>
</dbReference>
<keyword evidence="6" id="KW-0812">Transmembrane</keyword>
<dbReference type="Gene3D" id="3.30.450.20">
    <property type="entry name" value="PAS domain"/>
    <property type="match status" value="1"/>
</dbReference>
<evidence type="ECO:0000256" key="3">
    <source>
        <dbReference type="ARBA" id="ARBA00004651"/>
    </source>
</evidence>
<reference evidence="11 12" key="1">
    <citation type="submission" date="2016-03" db="EMBL/GenBank/DDBJ databases">
        <title>Draft Genome Assembly of Pseudomonas putida strain CBF10-2.</title>
        <authorList>
            <person name="Iyer R.S."/>
            <person name="Damania A."/>
        </authorList>
    </citation>
    <scope>NUCLEOTIDE SEQUENCE [LARGE SCALE GENOMIC DNA]</scope>
    <source>
        <strain evidence="11 12">CBF10-2</strain>
    </source>
</reference>
<evidence type="ECO:0000313" key="12">
    <source>
        <dbReference type="Proteomes" id="UP000077752"/>
    </source>
</evidence>
<dbReference type="PROSITE" id="PS50887">
    <property type="entry name" value="GGDEF"/>
    <property type="match status" value="1"/>
</dbReference>
<dbReference type="InterPro" id="IPR029151">
    <property type="entry name" value="Sensor-like_sf"/>
</dbReference>
<dbReference type="SUPFAM" id="SSF55073">
    <property type="entry name" value="Nucleotide cyclase"/>
    <property type="match status" value="1"/>
</dbReference>
<organism evidence="11 12">
    <name type="scientific">Pseudomonas putida</name>
    <name type="common">Arthrobacter siderocapsulatus</name>
    <dbReference type="NCBI Taxonomy" id="303"/>
    <lineage>
        <taxon>Bacteria</taxon>
        <taxon>Pseudomonadati</taxon>
        <taxon>Pseudomonadota</taxon>
        <taxon>Gammaproteobacteria</taxon>
        <taxon>Pseudomonadales</taxon>
        <taxon>Pseudomonadaceae</taxon>
        <taxon>Pseudomonas</taxon>
    </lineage>
</organism>
<dbReference type="InterPro" id="IPR029787">
    <property type="entry name" value="Nucleotide_cyclase"/>
</dbReference>
<dbReference type="RefSeq" id="WP_064303218.1">
    <property type="nucleotide sequence ID" value="NZ_LUCV01000021.1"/>
</dbReference>
<sequence length="532" mass="59030">MPFKTFFRWDLRSLILLLTLLTALVTLLNSFHASYRVQYQLLIDNALEANLAYASKLASSTETYLQASQQQLAYAANLLARDFDDIAFLDAEAARLRLQTNTFNSVIVTNAQGVVLSTSPDTLQIVGRKLQSEGAAAALRERKPLISSPYISSTNNLIIFVSHPVFDRGGNYLGLVGGSIYLKHKSILNELLGEHYYKNGSYLYVVDANRRLLYHPDADRVGTIVGANSLIDSLAYRQSGTQRVINSKGQDMLAGFATVPSAHWGIVAQRSTEATLEGLNDLLLSMFAKTVPLAIVSFILIWWFSRIIAQPLKQLAAGAHRLSEPETSTHIQGVRSWYFESSELKRALLIGLNLLHERLGKLNHDIQTDPLTGLRNRRGLDLAVTLWQAEKRPFAVVAIDIDHFKQVNDRFGHAVGDEVLQALAELMRSCSRDNDVVCRSGGEEFFMLLPGATPEAAARVAERLRSVVEETTFETIGHMTVSMGVAAWPLHSENAARVFEVADEQLYRAKQEGRNRICVALEDGVKSSACQR</sequence>
<dbReference type="InterPro" id="IPR043128">
    <property type="entry name" value="Rev_trsase/Diguanyl_cyclase"/>
</dbReference>
<evidence type="ECO:0000256" key="4">
    <source>
        <dbReference type="ARBA" id="ARBA00012528"/>
    </source>
</evidence>
<evidence type="ECO:0000256" key="8">
    <source>
        <dbReference type="ARBA" id="ARBA00023136"/>
    </source>
</evidence>